<dbReference type="SMART" id="SM00443">
    <property type="entry name" value="G_patch"/>
    <property type="match status" value="1"/>
</dbReference>
<dbReference type="InterPro" id="IPR051189">
    <property type="entry name" value="Splicing_assoc_domain"/>
</dbReference>
<dbReference type="PROSITE" id="PS50174">
    <property type="entry name" value="G_PATCH"/>
    <property type="match status" value="1"/>
</dbReference>
<dbReference type="PANTHER" id="PTHR14195">
    <property type="entry name" value="G PATCH DOMAIN CONTAINING PROTEIN 2"/>
    <property type="match status" value="1"/>
</dbReference>
<comment type="caution">
    <text evidence="3">The sequence shown here is derived from an EMBL/GenBank/DDBJ whole genome shotgun (WGS) entry which is preliminary data.</text>
</comment>
<feature type="domain" description="G-patch" evidence="2">
    <location>
        <begin position="407"/>
        <end position="450"/>
    </location>
</feature>
<sequence length="450" mass="50497">MAKPKGSKFKKQVNKRKKGEAREHPSGGGFGFDKTKAIKELVGSTPSAPLRSKLHLSHSTEEEVYIVSSDSILDQKPQLATFDQLSKVSLSQLTSAELPDLEPEEELGFFFDSTPAPNVVSPQAPLPVLKQTPVLSNYERKKQKVLQDDSIRIDSEDDDDDLSSVSSSEDISMLEALSHWGKNDILQFEEPVKRGHKDNEDFYDYAMLEDATLDDICDSDQEFGLDQEEEDNILLESGMSFDLLENVPDSLKNSYKSMMHQEKNRVKKQAKKQSNLKQRMQSMQTEKSKGKKKNLLDQILHEFIRRDHIKTYKLSNLTYHGHSVVVPKIAKLFKLEVLRSGSNKKTITLSKTSKTCIPESYKQHIKTTTTTTTTSKFKSKARVPSRTPARDSDHGKLVASDSVPISSSNIGHRMLAAMGWKQGDAIGNNDDGIKEPVQVFMRAKRRGLGA</sequence>
<feature type="compositionally biased region" description="Basic residues" evidence="1">
    <location>
        <begin position="1"/>
        <end position="19"/>
    </location>
</feature>
<feature type="region of interest" description="Disordered" evidence="1">
    <location>
        <begin position="268"/>
        <end position="291"/>
    </location>
</feature>
<evidence type="ECO:0000256" key="1">
    <source>
        <dbReference type="SAM" id="MobiDB-lite"/>
    </source>
</evidence>
<dbReference type="Pfam" id="PF01585">
    <property type="entry name" value="G-patch"/>
    <property type="match status" value="1"/>
</dbReference>
<evidence type="ECO:0000313" key="3">
    <source>
        <dbReference type="EMBL" id="GAA5804885.1"/>
    </source>
</evidence>
<keyword evidence="4" id="KW-1185">Reference proteome</keyword>
<gene>
    <name evidence="3" type="ORF">HPULCUR_010394</name>
</gene>
<dbReference type="Proteomes" id="UP001476247">
    <property type="component" value="Unassembled WGS sequence"/>
</dbReference>
<evidence type="ECO:0000259" key="2">
    <source>
        <dbReference type="PROSITE" id="PS50174"/>
    </source>
</evidence>
<protein>
    <recommendedName>
        <fullName evidence="2">G-patch domain-containing protein</fullName>
    </recommendedName>
</protein>
<evidence type="ECO:0000313" key="4">
    <source>
        <dbReference type="Proteomes" id="UP001476247"/>
    </source>
</evidence>
<proteinExistence type="predicted"/>
<accession>A0ABP9YD48</accession>
<dbReference type="EMBL" id="BAABUJ010000039">
    <property type="protein sequence ID" value="GAA5804885.1"/>
    <property type="molecule type" value="Genomic_DNA"/>
</dbReference>
<feature type="region of interest" description="Disordered" evidence="1">
    <location>
        <begin position="1"/>
        <end position="33"/>
    </location>
</feature>
<feature type="compositionally biased region" description="Polar residues" evidence="1">
    <location>
        <begin position="272"/>
        <end position="285"/>
    </location>
</feature>
<dbReference type="InterPro" id="IPR000467">
    <property type="entry name" value="G_patch_dom"/>
</dbReference>
<feature type="region of interest" description="Disordered" evidence="1">
    <location>
        <begin position="372"/>
        <end position="400"/>
    </location>
</feature>
<reference evidence="3 4" key="1">
    <citation type="submission" date="2024-04" db="EMBL/GenBank/DDBJ databases">
        <title>genome sequences of Mucor flavus KT1a and Helicostylum pulchrum KT1b strains isolation_sourced from the surface of a dry-aged beef.</title>
        <authorList>
            <person name="Toyotome T."/>
            <person name="Hosono M."/>
            <person name="Torimaru M."/>
            <person name="Fukuda K."/>
            <person name="Mikami N."/>
        </authorList>
    </citation>
    <scope>NUCLEOTIDE SEQUENCE [LARGE SCALE GENOMIC DNA]</scope>
    <source>
        <strain evidence="3 4">KT1b</strain>
    </source>
</reference>
<organism evidence="3 4">
    <name type="scientific">Helicostylum pulchrum</name>
    <dbReference type="NCBI Taxonomy" id="562976"/>
    <lineage>
        <taxon>Eukaryota</taxon>
        <taxon>Fungi</taxon>
        <taxon>Fungi incertae sedis</taxon>
        <taxon>Mucoromycota</taxon>
        <taxon>Mucoromycotina</taxon>
        <taxon>Mucoromycetes</taxon>
        <taxon>Mucorales</taxon>
        <taxon>Mucorineae</taxon>
        <taxon>Mucoraceae</taxon>
        <taxon>Helicostylum</taxon>
    </lineage>
</organism>
<name>A0ABP9YD48_9FUNG</name>